<feature type="region of interest" description="Disordered" evidence="1">
    <location>
        <begin position="242"/>
        <end position="266"/>
    </location>
</feature>
<accession>X0V0S7</accession>
<protein>
    <recommendedName>
        <fullName evidence="3">Large polyvalent protein associated domain-containing protein</fullName>
    </recommendedName>
</protein>
<evidence type="ECO:0000256" key="1">
    <source>
        <dbReference type="SAM" id="MobiDB-lite"/>
    </source>
</evidence>
<reference evidence="2" key="1">
    <citation type="journal article" date="2014" name="Front. Microbiol.">
        <title>High frequency of phylogenetically diverse reductive dehalogenase-homologous genes in deep subseafloor sedimentary metagenomes.</title>
        <authorList>
            <person name="Kawai M."/>
            <person name="Futagami T."/>
            <person name="Toyoda A."/>
            <person name="Takaki Y."/>
            <person name="Nishi S."/>
            <person name="Hori S."/>
            <person name="Arai W."/>
            <person name="Tsubouchi T."/>
            <person name="Morono Y."/>
            <person name="Uchiyama I."/>
            <person name="Ito T."/>
            <person name="Fujiyama A."/>
            <person name="Inagaki F."/>
            <person name="Takami H."/>
        </authorList>
    </citation>
    <scope>NUCLEOTIDE SEQUENCE</scope>
    <source>
        <strain evidence="2">Expedition CK06-06</strain>
    </source>
</reference>
<sequence length="266" mass="28960">GKTKGGQRADELARGIWGTMMSAGLYGLAETGFITGSGPTDPRERAIWKKQGKEPYAVRFGNTWVSMARLEPMATVLGLSADLSEAKNQKKAGEVADKLMAAMTNNILSKSYLEGVSGLIEAVEDPERYGATYAKKFIGATTVPNIVAALARATDPFVRDTTPRESRIPGLGFVAPTVLSRIPGVSRTLPKLRHGTGEAVRREESPLSTMFSPIRYRREKGAEANLERLMLDVGYVPSRPPKSITIPRTGGRKAPLLQREKEVFSR</sequence>
<feature type="non-terminal residue" evidence="2">
    <location>
        <position position="266"/>
    </location>
</feature>
<name>X0V0S7_9ZZZZ</name>
<evidence type="ECO:0000313" key="2">
    <source>
        <dbReference type="EMBL" id="GAG11704.1"/>
    </source>
</evidence>
<feature type="non-terminal residue" evidence="2">
    <location>
        <position position="1"/>
    </location>
</feature>
<dbReference type="EMBL" id="BARS01027419">
    <property type="protein sequence ID" value="GAG11704.1"/>
    <property type="molecule type" value="Genomic_DNA"/>
</dbReference>
<organism evidence="2">
    <name type="scientific">marine sediment metagenome</name>
    <dbReference type="NCBI Taxonomy" id="412755"/>
    <lineage>
        <taxon>unclassified sequences</taxon>
        <taxon>metagenomes</taxon>
        <taxon>ecological metagenomes</taxon>
    </lineage>
</organism>
<gene>
    <name evidence="2" type="ORF">S01H1_43077</name>
</gene>
<proteinExistence type="predicted"/>
<comment type="caution">
    <text evidence="2">The sequence shown here is derived from an EMBL/GenBank/DDBJ whole genome shotgun (WGS) entry which is preliminary data.</text>
</comment>
<dbReference type="AlphaFoldDB" id="X0V0S7"/>
<evidence type="ECO:0008006" key="3">
    <source>
        <dbReference type="Google" id="ProtNLM"/>
    </source>
</evidence>